<evidence type="ECO:0000313" key="3">
    <source>
        <dbReference type="EMBL" id="CAB5218657.1"/>
    </source>
</evidence>
<dbReference type="EMBL" id="LR798258">
    <property type="protein sequence ID" value="CAB5218657.1"/>
    <property type="molecule type" value="Genomic_DNA"/>
</dbReference>
<organism evidence="3">
    <name type="scientific">uncultured Caudovirales phage</name>
    <dbReference type="NCBI Taxonomy" id="2100421"/>
    <lineage>
        <taxon>Viruses</taxon>
        <taxon>Duplodnaviria</taxon>
        <taxon>Heunggongvirae</taxon>
        <taxon>Uroviricota</taxon>
        <taxon>Caudoviricetes</taxon>
        <taxon>Peduoviridae</taxon>
        <taxon>Maltschvirus</taxon>
        <taxon>Maltschvirus maltsch</taxon>
    </lineage>
</organism>
<proteinExistence type="predicted"/>
<sequence>MANEQNLIPAKKGEIRNPKGRGKGVLNSKTRLLRLLELITETKNPVTGETEEFTIAEQLDMQIIAKARKGDLKAYEILLDRLEGKPKQSTEVEVSGGMTINWEEKKTYVENSKSI</sequence>
<dbReference type="Pfam" id="PF18932">
    <property type="entry name" value="DUF5681"/>
    <property type="match status" value="1"/>
</dbReference>
<evidence type="ECO:0000259" key="2">
    <source>
        <dbReference type="Pfam" id="PF18932"/>
    </source>
</evidence>
<feature type="domain" description="DUF5681" evidence="2">
    <location>
        <begin position="11"/>
        <end position="86"/>
    </location>
</feature>
<protein>
    <recommendedName>
        <fullName evidence="2">DUF5681 domain-containing protein</fullName>
    </recommendedName>
</protein>
<gene>
    <name evidence="3" type="ORF">UFOVP213_45</name>
</gene>
<name>A0A6J7WLN2_9CAUD</name>
<reference evidence="3" key="1">
    <citation type="submission" date="2020-05" db="EMBL/GenBank/DDBJ databases">
        <authorList>
            <person name="Chiriac C."/>
            <person name="Salcher M."/>
            <person name="Ghai R."/>
            <person name="Kavagutti S V."/>
        </authorList>
    </citation>
    <scope>NUCLEOTIDE SEQUENCE</scope>
</reference>
<dbReference type="InterPro" id="IPR043736">
    <property type="entry name" value="DUF5681"/>
</dbReference>
<accession>A0A6J7WLN2</accession>
<evidence type="ECO:0000256" key="1">
    <source>
        <dbReference type="SAM" id="MobiDB-lite"/>
    </source>
</evidence>
<feature type="region of interest" description="Disordered" evidence="1">
    <location>
        <begin position="1"/>
        <end position="23"/>
    </location>
</feature>